<feature type="active site" description="Nucleophile" evidence="1">
    <location>
        <position position="196"/>
    </location>
</feature>
<keyword evidence="4" id="KW-1185">Reference proteome</keyword>
<dbReference type="GO" id="GO:0004298">
    <property type="term" value="F:threonine-type endopeptidase activity"/>
    <property type="evidence" value="ECO:0007669"/>
    <property type="project" value="InterPro"/>
</dbReference>
<dbReference type="EMBL" id="LUEZ02000041">
    <property type="protein sequence ID" value="RDB24942.1"/>
    <property type="molecule type" value="Genomic_DNA"/>
</dbReference>
<organism evidence="3 4">
    <name type="scientific">Hypsizygus marmoreus</name>
    <name type="common">White beech mushroom</name>
    <name type="synonym">Agaricus marmoreus</name>
    <dbReference type="NCBI Taxonomy" id="39966"/>
    <lineage>
        <taxon>Eukaryota</taxon>
        <taxon>Fungi</taxon>
        <taxon>Dikarya</taxon>
        <taxon>Basidiomycota</taxon>
        <taxon>Agaricomycotina</taxon>
        <taxon>Agaricomycetes</taxon>
        <taxon>Agaricomycetidae</taxon>
        <taxon>Agaricales</taxon>
        <taxon>Tricholomatineae</taxon>
        <taxon>Lyophyllaceae</taxon>
        <taxon>Hypsizygus</taxon>
    </lineage>
</organism>
<sequence>MSLRGVYIAVHGGAGVHSHTREDEVKQALRVACTEGLKCIGITTKAQRDGTRLQMVENAVSCLEDNPNLNAGYGSNLTLHGTVECDAAIMDGRSGDFGSVGAVSGIKNPIRVARAILDYSKVPDPLGRIPPLTLVSEGAHAFAVAHCADGKSQSVPAESLIASRSKREWEEWKARLDRGDYGTESQVENIRDIQDTVGAVVCEGTVDGISAGVSSGGILLKHPGRIGEAAMFGAGCWAQYFPKAKLGIACSVSGAGESIVRATIARAIGDGFKDCISKEEEVDPHSIISTVVVDRFCGPCRDRGEVNLDVGIILLVTEDIENKITARLWCAFTTPSMAIAYASSETPKPKAQILRRPKSKPSSLTSEPHIFITAISL</sequence>
<dbReference type="AlphaFoldDB" id="A0A369JUA9"/>
<dbReference type="SUPFAM" id="SSF56235">
    <property type="entry name" value="N-terminal nucleophile aminohydrolases (Ntn hydrolases)"/>
    <property type="match status" value="1"/>
</dbReference>
<evidence type="ECO:0000313" key="4">
    <source>
        <dbReference type="Proteomes" id="UP000076154"/>
    </source>
</evidence>
<dbReference type="Pfam" id="PF01112">
    <property type="entry name" value="Asparaginase_2"/>
    <property type="match status" value="1"/>
</dbReference>
<dbReference type="Proteomes" id="UP000076154">
    <property type="component" value="Unassembled WGS sequence"/>
</dbReference>
<accession>A0A369JUA9</accession>
<dbReference type="InterPro" id="IPR037464">
    <property type="entry name" value="Taspase1"/>
</dbReference>
<dbReference type="PANTHER" id="PTHR10188">
    <property type="entry name" value="L-ASPARAGINASE"/>
    <property type="match status" value="1"/>
</dbReference>
<dbReference type="GO" id="GO:0051604">
    <property type="term" value="P:protein maturation"/>
    <property type="evidence" value="ECO:0007669"/>
    <property type="project" value="TreeGrafter"/>
</dbReference>
<evidence type="ECO:0000313" key="3">
    <source>
        <dbReference type="EMBL" id="RDB24942.1"/>
    </source>
</evidence>
<evidence type="ECO:0000256" key="2">
    <source>
        <dbReference type="PIRSR" id="PIRSR600246-3"/>
    </source>
</evidence>
<evidence type="ECO:0000256" key="1">
    <source>
        <dbReference type="PIRSR" id="PIRSR600246-1"/>
    </source>
</evidence>
<dbReference type="InParanoid" id="A0A369JUA9"/>
<name>A0A369JUA9_HYPMA</name>
<dbReference type="InterPro" id="IPR000246">
    <property type="entry name" value="Peptidase_T2"/>
</dbReference>
<reference evidence="3" key="1">
    <citation type="submission" date="2018-04" db="EMBL/GenBank/DDBJ databases">
        <title>Whole genome sequencing of Hypsizygus marmoreus.</title>
        <authorList>
            <person name="Choi I.-G."/>
            <person name="Min B."/>
            <person name="Kim J.-G."/>
            <person name="Kim S."/>
            <person name="Oh Y.-L."/>
            <person name="Kong W.-S."/>
            <person name="Park H."/>
            <person name="Jeong J."/>
            <person name="Song E.-S."/>
        </authorList>
    </citation>
    <scope>NUCLEOTIDE SEQUENCE [LARGE SCALE GENOMIC DNA]</scope>
    <source>
        <strain evidence="3">51987-8</strain>
    </source>
</reference>
<dbReference type="Gene3D" id="3.60.20.30">
    <property type="entry name" value="(Glycosyl)asparaginase"/>
    <property type="match status" value="1"/>
</dbReference>
<proteinExistence type="predicted"/>
<dbReference type="FunCoup" id="A0A369JUA9">
    <property type="interactions" value="31"/>
</dbReference>
<dbReference type="OrthoDB" id="77601at2759"/>
<feature type="site" description="Cleavage; by autolysis" evidence="2">
    <location>
        <begin position="195"/>
        <end position="196"/>
    </location>
</feature>
<dbReference type="STRING" id="39966.A0A369JUA9"/>
<gene>
    <name evidence="3" type="primary">TASP1</name>
    <name evidence="3" type="ORF">Hypma_007719</name>
</gene>
<comment type="caution">
    <text evidence="3">The sequence shown here is derived from an EMBL/GenBank/DDBJ whole genome shotgun (WGS) entry which is preliminary data.</text>
</comment>
<dbReference type="PANTHER" id="PTHR10188:SF8">
    <property type="entry name" value="THREONINE ASPARTASE 1"/>
    <property type="match status" value="1"/>
</dbReference>
<dbReference type="InterPro" id="IPR029055">
    <property type="entry name" value="Ntn_hydrolases_N"/>
</dbReference>
<dbReference type="CDD" id="cd04514">
    <property type="entry name" value="Taspase1_like"/>
    <property type="match status" value="1"/>
</dbReference>
<protein>
    <submittedName>
        <fullName evidence="3">Threonine aspartase 1</fullName>
    </submittedName>
</protein>
<dbReference type="GO" id="GO:0005737">
    <property type="term" value="C:cytoplasm"/>
    <property type="evidence" value="ECO:0007669"/>
    <property type="project" value="TreeGrafter"/>
</dbReference>